<proteinExistence type="predicted"/>
<evidence type="ECO:0000256" key="1">
    <source>
        <dbReference type="ARBA" id="ARBA00022679"/>
    </source>
</evidence>
<keyword evidence="5" id="KW-1185">Reference proteome</keyword>
<dbReference type="Gene3D" id="3.40.50.620">
    <property type="entry name" value="HUPs"/>
    <property type="match status" value="2"/>
</dbReference>
<evidence type="ECO:0000313" key="4">
    <source>
        <dbReference type="EMBL" id="GAA0568117.1"/>
    </source>
</evidence>
<reference evidence="5" key="1">
    <citation type="journal article" date="2019" name="Int. J. Syst. Evol. Microbiol.">
        <title>The Global Catalogue of Microorganisms (GCM) 10K type strain sequencing project: providing services to taxonomists for standard genome sequencing and annotation.</title>
        <authorList>
            <consortium name="The Broad Institute Genomics Platform"/>
            <consortium name="The Broad Institute Genome Sequencing Center for Infectious Disease"/>
            <person name="Wu L."/>
            <person name="Ma J."/>
        </authorList>
    </citation>
    <scope>NUCLEOTIDE SEQUENCE [LARGE SCALE GENOMIC DNA]</scope>
    <source>
        <strain evidence="5">JCM 15089</strain>
    </source>
</reference>
<dbReference type="InterPro" id="IPR014729">
    <property type="entry name" value="Rossmann-like_a/b/a_fold"/>
</dbReference>
<dbReference type="RefSeq" id="WP_166929990.1">
    <property type="nucleotide sequence ID" value="NZ_BAAADD010000004.1"/>
</dbReference>
<evidence type="ECO:0000259" key="3">
    <source>
        <dbReference type="Pfam" id="PF01467"/>
    </source>
</evidence>
<dbReference type="InterPro" id="IPR050385">
    <property type="entry name" value="Archaeal_FAD_synthase"/>
</dbReference>
<sequence>MNATRKRVVLSGGFDNLGSKDIRFLQEASKFGSLSVLLWPDDAVWQATGRAPRFPLAERHYLLKAIRYVSDVVDLNAVADELPAGVDADLWIDRETANPARELYCRSRGIAYRQISDGDLGGFPEVPPAASSRPKVIVTGCFDWFHSGHARFFEEASGFGDLYVVVGNDANIRLLKGEGHPLLPQDERRYVVGSIRCVQQALISSGSGWLDADAEIERLKPKYYVVNEDGDKGDKRGYCAARGIEYVVLKRTPAPGLPRRSSTDLRGF</sequence>
<feature type="domain" description="Cytidyltransferase-like" evidence="3">
    <location>
        <begin position="137"/>
        <end position="231"/>
    </location>
</feature>
<dbReference type="Pfam" id="PF01467">
    <property type="entry name" value="CTP_transf_like"/>
    <property type="match status" value="1"/>
</dbReference>
<evidence type="ECO:0000256" key="2">
    <source>
        <dbReference type="ARBA" id="ARBA00022695"/>
    </source>
</evidence>
<keyword evidence="2" id="KW-0548">Nucleotidyltransferase</keyword>
<dbReference type="InterPro" id="IPR004821">
    <property type="entry name" value="Cyt_trans-like"/>
</dbReference>
<dbReference type="EMBL" id="BAAADD010000004">
    <property type="protein sequence ID" value="GAA0568117.1"/>
    <property type="molecule type" value="Genomic_DNA"/>
</dbReference>
<dbReference type="NCBIfam" id="TIGR00125">
    <property type="entry name" value="cyt_tran_rel"/>
    <property type="match status" value="1"/>
</dbReference>
<dbReference type="SUPFAM" id="SSF52374">
    <property type="entry name" value="Nucleotidylyl transferase"/>
    <property type="match status" value="1"/>
</dbReference>
<gene>
    <name evidence="4" type="ORF">GCM10008942_15860</name>
</gene>
<protein>
    <recommendedName>
        <fullName evidence="3">Cytidyltransferase-like domain-containing protein</fullName>
    </recommendedName>
</protein>
<evidence type="ECO:0000313" key="5">
    <source>
        <dbReference type="Proteomes" id="UP001499951"/>
    </source>
</evidence>
<dbReference type="PANTHER" id="PTHR43793:SF1">
    <property type="entry name" value="FAD SYNTHASE"/>
    <property type="match status" value="1"/>
</dbReference>
<keyword evidence="1" id="KW-0808">Transferase</keyword>
<dbReference type="Proteomes" id="UP001499951">
    <property type="component" value="Unassembled WGS sequence"/>
</dbReference>
<comment type="caution">
    <text evidence="4">The sequence shown here is derived from an EMBL/GenBank/DDBJ whole genome shotgun (WGS) entry which is preliminary data.</text>
</comment>
<organism evidence="4 5">
    <name type="scientific">Rhizomicrobium electricum</name>
    <dbReference type="NCBI Taxonomy" id="480070"/>
    <lineage>
        <taxon>Bacteria</taxon>
        <taxon>Pseudomonadati</taxon>
        <taxon>Pseudomonadota</taxon>
        <taxon>Alphaproteobacteria</taxon>
        <taxon>Micropepsales</taxon>
        <taxon>Micropepsaceae</taxon>
        <taxon>Rhizomicrobium</taxon>
    </lineage>
</organism>
<accession>A0ABP3PQ38</accession>
<dbReference type="PANTHER" id="PTHR43793">
    <property type="entry name" value="FAD SYNTHASE"/>
    <property type="match status" value="1"/>
</dbReference>
<name>A0ABP3PQ38_9PROT</name>